<reference evidence="2" key="1">
    <citation type="journal article" date="2019" name="Int. J. Syst. Evol. Microbiol.">
        <title>The Global Catalogue of Microorganisms (GCM) 10K type strain sequencing project: providing services to taxonomists for standard genome sequencing and annotation.</title>
        <authorList>
            <consortium name="The Broad Institute Genomics Platform"/>
            <consortium name="The Broad Institute Genome Sequencing Center for Infectious Disease"/>
            <person name="Wu L."/>
            <person name="Ma J."/>
        </authorList>
    </citation>
    <scope>NUCLEOTIDE SEQUENCE [LARGE SCALE GENOMIC DNA]</scope>
    <source>
        <strain evidence="2">JCM 3106</strain>
    </source>
</reference>
<comment type="caution">
    <text evidence="1">The sequence shown here is derived from an EMBL/GenBank/DDBJ whole genome shotgun (WGS) entry which is preliminary data.</text>
</comment>
<protein>
    <submittedName>
        <fullName evidence="1">Uncharacterized protein</fullName>
    </submittedName>
</protein>
<gene>
    <name evidence="1" type="ORF">GCM10017559_61640</name>
</gene>
<name>A0ABP6L1Q5_9ACTN</name>
<proteinExistence type="predicted"/>
<sequence length="109" mass="10884">MTALPTQVLVPGGSASTLVAAASGGDTCTAGDGVFLEVNNGNAGARTLTLATPGTVEGLPISDRQVTIPPGERWKIPIPARLYAGSDGQCAITYTPDAASVTVGAFKVI</sequence>
<organism evidence="1 2">
    <name type="scientific">Streptosporangium longisporum</name>
    <dbReference type="NCBI Taxonomy" id="46187"/>
    <lineage>
        <taxon>Bacteria</taxon>
        <taxon>Bacillati</taxon>
        <taxon>Actinomycetota</taxon>
        <taxon>Actinomycetes</taxon>
        <taxon>Streptosporangiales</taxon>
        <taxon>Streptosporangiaceae</taxon>
        <taxon>Streptosporangium</taxon>
    </lineage>
</organism>
<evidence type="ECO:0000313" key="1">
    <source>
        <dbReference type="EMBL" id="GAA3027237.1"/>
    </source>
</evidence>
<keyword evidence="2" id="KW-1185">Reference proteome</keyword>
<dbReference type="Proteomes" id="UP001499930">
    <property type="component" value="Unassembled WGS sequence"/>
</dbReference>
<dbReference type="RefSeq" id="WP_344901920.1">
    <property type="nucleotide sequence ID" value="NZ_BAAAWD010000016.1"/>
</dbReference>
<accession>A0ABP6L1Q5</accession>
<evidence type="ECO:0000313" key="2">
    <source>
        <dbReference type="Proteomes" id="UP001499930"/>
    </source>
</evidence>
<dbReference type="EMBL" id="BAAAWD010000016">
    <property type="protein sequence ID" value="GAA3027237.1"/>
    <property type="molecule type" value="Genomic_DNA"/>
</dbReference>